<proteinExistence type="predicted"/>
<dbReference type="AlphaFoldDB" id="A0A8C5BL45"/>
<dbReference type="Ensembl" id="ENSGMOT00000048108.1">
    <property type="protein sequence ID" value="ENSGMOP00000047662.1"/>
    <property type="gene ID" value="ENSGMOG00000037057.1"/>
</dbReference>
<keyword evidence="3" id="KW-1185">Reference proteome</keyword>
<dbReference type="GeneTree" id="ENSGT01030000239941"/>
<reference evidence="2" key="1">
    <citation type="submission" date="2025-08" db="UniProtKB">
        <authorList>
            <consortium name="Ensembl"/>
        </authorList>
    </citation>
    <scope>IDENTIFICATION</scope>
</reference>
<protein>
    <submittedName>
        <fullName evidence="2">Uncharacterized protein</fullName>
    </submittedName>
</protein>
<sequence length="113" mass="13233">IHDIKMYVCFSIISLIVNPYVVSTFHAFQWRNWTPQAMLYLKGASKLHINLTLRLTKKGRYRTVIMICLNIRITTMGQIAMADLEVYLQHYLHGFGVVHFEILIQFSEKGDEE</sequence>
<evidence type="ECO:0000313" key="3">
    <source>
        <dbReference type="Proteomes" id="UP000694546"/>
    </source>
</evidence>
<evidence type="ECO:0000256" key="1">
    <source>
        <dbReference type="SAM" id="Phobius"/>
    </source>
</evidence>
<dbReference type="GO" id="GO:0005184">
    <property type="term" value="F:neuropeptide hormone activity"/>
    <property type="evidence" value="ECO:0007669"/>
    <property type="project" value="InterPro"/>
</dbReference>
<keyword evidence="1" id="KW-0812">Transmembrane</keyword>
<accession>A0A8C5BL45</accession>
<reference evidence="2" key="2">
    <citation type="submission" date="2025-09" db="UniProtKB">
        <authorList>
            <consortium name="Ensembl"/>
        </authorList>
    </citation>
    <scope>IDENTIFICATION</scope>
</reference>
<feature type="transmembrane region" description="Helical" evidence="1">
    <location>
        <begin position="7"/>
        <end position="28"/>
    </location>
</feature>
<dbReference type="Proteomes" id="UP000694546">
    <property type="component" value="Chromosome 14"/>
</dbReference>
<name>A0A8C5BL45_GADMO</name>
<evidence type="ECO:0000313" key="2">
    <source>
        <dbReference type="Ensembl" id="ENSGMOP00000047662.1"/>
    </source>
</evidence>
<keyword evidence="1" id="KW-1133">Transmembrane helix</keyword>
<keyword evidence="1" id="KW-0472">Membrane</keyword>
<dbReference type="Pfam" id="PF15171">
    <property type="entry name" value="Spexin"/>
    <property type="match status" value="1"/>
</dbReference>
<organism evidence="2 3">
    <name type="scientific">Gadus morhua</name>
    <name type="common">Atlantic cod</name>
    <dbReference type="NCBI Taxonomy" id="8049"/>
    <lineage>
        <taxon>Eukaryota</taxon>
        <taxon>Metazoa</taxon>
        <taxon>Chordata</taxon>
        <taxon>Craniata</taxon>
        <taxon>Vertebrata</taxon>
        <taxon>Euteleostomi</taxon>
        <taxon>Actinopterygii</taxon>
        <taxon>Neopterygii</taxon>
        <taxon>Teleostei</taxon>
        <taxon>Neoteleostei</taxon>
        <taxon>Acanthomorphata</taxon>
        <taxon>Zeiogadaria</taxon>
        <taxon>Gadariae</taxon>
        <taxon>Gadiformes</taxon>
        <taxon>Gadoidei</taxon>
        <taxon>Gadidae</taxon>
        <taxon>Gadus</taxon>
    </lineage>
</organism>
<dbReference type="InterPro" id="IPR028126">
    <property type="entry name" value="Spexin"/>
</dbReference>